<comment type="caution">
    <text evidence="1">The sequence shown here is derived from an EMBL/GenBank/DDBJ whole genome shotgun (WGS) entry which is preliminary data.</text>
</comment>
<proteinExistence type="predicted"/>
<organism evidence="1 2">
    <name type="scientific">Stakelama sediminis</name>
    <dbReference type="NCBI Taxonomy" id="463200"/>
    <lineage>
        <taxon>Bacteria</taxon>
        <taxon>Pseudomonadati</taxon>
        <taxon>Pseudomonadota</taxon>
        <taxon>Alphaproteobacteria</taxon>
        <taxon>Sphingomonadales</taxon>
        <taxon>Sphingomonadaceae</taxon>
        <taxon>Stakelama</taxon>
    </lineage>
</organism>
<evidence type="ECO:0000313" key="2">
    <source>
        <dbReference type="Proteomes" id="UP000554342"/>
    </source>
</evidence>
<keyword evidence="2" id="KW-1185">Reference proteome</keyword>
<dbReference type="AlphaFoldDB" id="A0A840Z2X5"/>
<gene>
    <name evidence="1" type="ORF">FHR23_003057</name>
</gene>
<dbReference type="Proteomes" id="UP000554342">
    <property type="component" value="Unassembled WGS sequence"/>
</dbReference>
<name>A0A840Z2X5_9SPHN</name>
<evidence type="ECO:0000313" key="1">
    <source>
        <dbReference type="EMBL" id="MBB5720097.1"/>
    </source>
</evidence>
<sequence length="73" mass="7958">MTQVRGTFQMNYTLEIDTIEDADFLVLTALAMSGGLASITIDGKTFTRGHVSEITYTAHPRSVRIVMTGPPLV</sequence>
<dbReference type="EMBL" id="JACIJI010000008">
    <property type="protein sequence ID" value="MBB5720097.1"/>
    <property type="molecule type" value="Genomic_DNA"/>
</dbReference>
<reference evidence="1 2" key="1">
    <citation type="submission" date="2020-08" db="EMBL/GenBank/DDBJ databases">
        <title>Genomic Encyclopedia of Type Strains, Phase IV (KMG-IV): sequencing the most valuable type-strain genomes for metagenomic binning, comparative biology and taxonomic classification.</title>
        <authorList>
            <person name="Goeker M."/>
        </authorList>
    </citation>
    <scope>NUCLEOTIDE SEQUENCE [LARGE SCALE GENOMIC DNA]</scope>
    <source>
        <strain evidence="1 2">DSM 27203</strain>
    </source>
</reference>
<dbReference type="RefSeq" id="WP_345576184.1">
    <property type="nucleotide sequence ID" value="NZ_BAABIF010000029.1"/>
</dbReference>
<accession>A0A840Z2X5</accession>
<protein>
    <submittedName>
        <fullName evidence="1">Uncharacterized protein</fullName>
    </submittedName>
</protein>